<evidence type="ECO:0000313" key="2">
    <source>
        <dbReference type="EMBL" id="KAG0725827.1"/>
    </source>
</evidence>
<dbReference type="EMBL" id="JACEEZ010005160">
    <property type="protein sequence ID" value="KAG0725827.1"/>
    <property type="molecule type" value="Genomic_DNA"/>
</dbReference>
<protein>
    <submittedName>
        <fullName evidence="2">Uncharacterized protein</fullName>
    </submittedName>
</protein>
<dbReference type="Proteomes" id="UP000770661">
    <property type="component" value="Unassembled WGS sequence"/>
</dbReference>
<organism evidence="2 3">
    <name type="scientific">Chionoecetes opilio</name>
    <name type="common">Atlantic snow crab</name>
    <name type="synonym">Cancer opilio</name>
    <dbReference type="NCBI Taxonomy" id="41210"/>
    <lineage>
        <taxon>Eukaryota</taxon>
        <taxon>Metazoa</taxon>
        <taxon>Ecdysozoa</taxon>
        <taxon>Arthropoda</taxon>
        <taxon>Crustacea</taxon>
        <taxon>Multicrustacea</taxon>
        <taxon>Malacostraca</taxon>
        <taxon>Eumalacostraca</taxon>
        <taxon>Eucarida</taxon>
        <taxon>Decapoda</taxon>
        <taxon>Pleocyemata</taxon>
        <taxon>Brachyura</taxon>
        <taxon>Eubrachyura</taxon>
        <taxon>Majoidea</taxon>
        <taxon>Majidae</taxon>
        <taxon>Chionoecetes</taxon>
    </lineage>
</organism>
<evidence type="ECO:0000313" key="3">
    <source>
        <dbReference type="Proteomes" id="UP000770661"/>
    </source>
</evidence>
<proteinExistence type="predicted"/>
<reference evidence="2" key="1">
    <citation type="submission" date="2020-07" db="EMBL/GenBank/DDBJ databases">
        <title>The High-quality genome of the commercially important snow crab, Chionoecetes opilio.</title>
        <authorList>
            <person name="Jeong J.-H."/>
            <person name="Ryu S."/>
        </authorList>
    </citation>
    <scope>NUCLEOTIDE SEQUENCE</scope>
    <source>
        <strain evidence="2">MADBK_172401_WGS</strain>
        <tissue evidence="2">Digestive gland</tissue>
    </source>
</reference>
<feature type="compositionally biased region" description="Pro residues" evidence="1">
    <location>
        <begin position="21"/>
        <end position="33"/>
    </location>
</feature>
<comment type="caution">
    <text evidence="2">The sequence shown here is derived from an EMBL/GenBank/DDBJ whole genome shotgun (WGS) entry which is preliminary data.</text>
</comment>
<accession>A0A8J4YEN8</accession>
<feature type="region of interest" description="Disordered" evidence="1">
    <location>
        <begin position="95"/>
        <end position="143"/>
    </location>
</feature>
<feature type="compositionally biased region" description="Low complexity" evidence="1">
    <location>
        <begin position="34"/>
        <end position="50"/>
    </location>
</feature>
<feature type="region of interest" description="Disordered" evidence="1">
    <location>
        <begin position="1"/>
        <end position="70"/>
    </location>
</feature>
<gene>
    <name evidence="2" type="ORF">GWK47_037837</name>
</gene>
<sequence length="143" mass="15718">MREALRVPVPPPLPCRSAAPPRRPPQPPRPRVPCSPCTPSGQPSTRATPSASPPGPPPSIQSHHHPRQRLHLWRVFGSPLHRPLPPCPPPTTTLAWGSPCQRAQPVGADHSRRPKVGCGGQRVWPPLHHPWEARGVRRSRKTP</sequence>
<evidence type="ECO:0000256" key="1">
    <source>
        <dbReference type="SAM" id="MobiDB-lite"/>
    </source>
</evidence>
<name>A0A8J4YEN8_CHIOP</name>
<dbReference type="AlphaFoldDB" id="A0A8J4YEN8"/>
<keyword evidence="3" id="KW-1185">Reference proteome</keyword>